<proteinExistence type="predicted"/>
<organism evidence="1 2">
    <name type="scientific">Hohenbuehelia grisea</name>
    <dbReference type="NCBI Taxonomy" id="104357"/>
    <lineage>
        <taxon>Eukaryota</taxon>
        <taxon>Fungi</taxon>
        <taxon>Dikarya</taxon>
        <taxon>Basidiomycota</taxon>
        <taxon>Agaricomycotina</taxon>
        <taxon>Agaricomycetes</taxon>
        <taxon>Agaricomycetidae</taxon>
        <taxon>Agaricales</taxon>
        <taxon>Pleurotineae</taxon>
        <taxon>Pleurotaceae</taxon>
        <taxon>Hohenbuehelia</taxon>
    </lineage>
</organism>
<reference evidence="2" key="1">
    <citation type="submission" date="2024-06" db="EMBL/GenBank/DDBJ databases">
        <title>Multi-omics analyses provide insights into the biosynthesis of the anticancer antibiotic pleurotin in Hohenbuehelia grisea.</title>
        <authorList>
            <person name="Weaver J.A."/>
            <person name="Alberti F."/>
        </authorList>
    </citation>
    <scope>NUCLEOTIDE SEQUENCE [LARGE SCALE GENOMIC DNA]</scope>
    <source>
        <strain evidence="2">T-177</strain>
    </source>
</reference>
<evidence type="ECO:0000313" key="1">
    <source>
        <dbReference type="EMBL" id="KAL0957256.1"/>
    </source>
</evidence>
<dbReference type="Proteomes" id="UP001556367">
    <property type="component" value="Unassembled WGS sequence"/>
</dbReference>
<protein>
    <submittedName>
        <fullName evidence="1">Uncharacterized protein</fullName>
    </submittedName>
</protein>
<evidence type="ECO:0000313" key="2">
    <source>
        <dbReference type="Proteomes" id="UP001556367"/>
    </source>
</evidence>
<keyword evidence="2" id="KW-1185">Reference proteome</keyword>
<accession>A0ABR3JNE0</accession>
<sequence length="202" mass="22572">MTNPVPLIRSMVLNAPGSAKFEGITVKIVKDLDAAMISAAHYSFLPKTAAEDCSMTISSTINGFNILVNAPNFKPDRDHFSWSSIHDDDLGLCLDIYGPRPSFFKASFTFSGEISEQGFTRSIQWRATSMLGVLPLPKNLQFGASACNWAARTYLSLHMRPDVCIFTLFLSLWFLSRLETSDSHVHVRPHHMPADVRCFLFP</sequence>
<comment type="caution">
    <text evidence="1">The sequence shown here is derived from an EMBL/GenBank/DDBJ whole genome shotgun (WGS) entry which is preliminary data.</text>
</comment>
<name>A0ABR3JNE0_9AGAR</name>
<dbReference type="EMBL" id="JASNQZ010000005">
    <property type="protein sequence ID" value="KAL0957256.1"/>
    <property type="molecule type" value="Genomic_DNA"/>
</dbReference>
<gene>
    <name evidence="1" type="ORF">HGRIS_001070</name>
</gene>